<evidence type="ECO:0000256" key="1">
    <source>
        <dbReference type="SAM" id="SignalP"/>
    </source>
</evidence>
<dbReference type="EMBL" id="CAJNYV010001554">
    <property type="protein sequence ID" value="CAF3426660.1"/>
    <property type="molecule type" value="Genomic_DNA"/>
</dbReference>
<comment type="caution">
    <text evidence="2">The sequence shown here is derived from an EMBL/GenBank/DDBJ whole genome shotgun (WGS) entry which is preliminary data.</text>
</comment>
<protein>
    <submittedName>
        <fullName evidence="2">Uncharacterized protein</fullName>
    </submittedName>
</protein>
<organism evidence="2 3">
    <name type="scientific">Rotaria socialis</name>
    <dbReference type="NCBI Taxonomy" id="392032"/>
    <lineage>
        <taxon>Eukaryota</taxon>
        <taxon>Metazoa</taxon>
        <taxon>Spiralia</taxon>
        <taxon>Gnathifera</taxon>
        <taxon>Rotifera</taxon>
        <taxon>Eurotatoria</taxon>
        <taxon>Bdelloidea</taxon>
        <taxon>Philodinida</taxon>
        <taxon>Philodinidae</taxon>
        <taxon>Rotaria</taxon>
    </lineage>
</organism>
<dbReference type="Proteomes" id="UP000663865">
    <property type="component" value="Unassembled WGS sequence"/>
</dbReference>
<sequence length="318" mass="36153">MFSKVLISLIFISRCQAFFKNSPLRLNTITNRRNLTCASDFGNSDLFTDCDYCVYEFFNNGANSFIYHDCIYITNSYRLVTQRCTGFTETSDIGYGLCSKLSFEYHDIDLLCICAADLCNQNFTTCKQSVDTSPNLPSLPSPVPSLTVESSAIKCQDTPVGVLNSTYYCIRDSTPFINMVQCEEYVLNHTVMCMYSESDNGNYLTLVALPDEDYEYVLVGQIQQMQRQAAQSNYKQYYNETDNSFYINGEETFVNSINYTIIYNKCYCRTADCNANLSTCLQISVTNNNQTRNTNNVLVITISMGFIIVTKFLKIILC</sequence>
<proteinExistence type="predicted"/>
<feature type="chain" id="PRO_5032869688" evidence="1">
    <location>
        <begin position="18"/>
        <end position="318"/>
    </location>
</feature>
<keyword evidence="1" id="KW-0732">Signal</keyword>
<feature type="signal peptide" evidence="1">
    <location>
        <begin position="1"/>
        <end position="17"/>
    </location>
</feature>
<name>A0A818C048_9BILA</name>
<gene>
    <name evidence="2" type="ORF">KIK155_LOCUS10448</name>
</gene>
<dbReference type="AlphaFoldDB" id="A0A818C048"/>
<evidence type="ECO:0000313" key="3">
    <source>
        <dbReference type="Proteomes" id="UP000663865"/>
    </source>
</evidence>
<reference evidence="2" key="1">
    <citation type="submission" date="2021-02" db="EMBL/GenBank/DDBJ databases">
        <authorList>
            <person name="Nowell W R."/>
        </authorList>
    </citation>
    <scope>NUCLEOTIDE SEQUENCE</scope>
</reference>
<accession>A0A818C048</accession>
<evidence type="ECO:0000313" key="2">
    <source>
        <dbReference type="EMBL" id="CAF3426660.1"/>
    </source>
</evidence>